<dbReference type="Pfam" id="PF20684">
    <property type="entry name" value="Fung_rhodopsin"/>
    <property type="match status" value="2"/>
</dbReference>
<dbReference type="InterPro" id="IPR008427">
    <property type="entry name" value="Extracellular_membr_CFEM_dom"/>
</dbReference>
<evidence type="ECO:0000256" key="10">
    <source>
        <dbReference type="ARBA" id="ARBA00023136"/>
    </source>
</evidence>
<feature type="transmembrane region" description="Helical" evidence="15">
    <location>
        <begin position="160"/>
        <end position="181"/>
    </location>
</feature>
<evidence type="ECO:0000256" key="12">
    <source>
        <dbReference type="ARBA" id="ARBA00023288"/>
    </source>
</evidence>
<keyword evidence="11" id="KW-1015">Disulfide bond</keyword>
<evidence type="ECO:0000256" key="7">
    <source>
        <dbReference type="ARBA" id="ARBA00022692"/>
    </source>
</evidence>
<evidence type="ECO:0000256" key="11">
    <source>
        <dbReference type="ARBA" id="ARBA00023157"/>
    </source>
</evidence>
<keyword evidence="5" id="KW-0964">Secreted</keyword>
<comment type="similarity">
    <text evidence="4">Belongs to the RBT5 family.</text>
</comment>
<dbReference type="GO" id="GO:0098552">
    <property type="term" value="C:side of membrane"/>
    <property type="evidence" value="ECO:0007669"/>
    <property type="project" value="UniProtKB-KW"/>
</dbReference>
<evidence type="ECO:0000259" key="17">
    <source>
        <dbReference type="Pfam" id="PF20684"/>
    </source>
</evidence>
<evidence type="ECO:0000256" key="6">
    <source>
        <dbReference type="ARBA" id="ARBA00022622"/>
    </source>
</evidence>
<keyword evidence="19" id="KW-1185">Reference proteome</keyword>
<dbReference type="RefSeq" id="XP_033691462.1">
    <property type="nucleotide sequence ID" value="XM_033835075.1"/>
</dbReference>
<proteinExistence type="inferred from homology"/>
<feature type="domain" description="Rhodopsin" evidence="17">
    <location>
        <begin position="192"/>
        <end position="283"/>
    </location>
</feature>
<dbReference type="PANTHER" id="PTHR33048">
    <property type="entry name" value="PTH11-LIKE INTEGRAL MEMBRANE PROTEIN (AFU_ORTHOLOGUE AFUA_5G11245)"/>
    <property type="match status" value="1"/>
</dbReference>
<evidence type="ECO:0000313" key="19">
    <source>
        <dbReference type="Proteomes" id="UP000800094"/>
    </source>
</evidence>
<feature type="transmembrane region" description="Helical" evidence="15">
    <location>
        <begin position="221"/>
        <end position="246"/>
    </location>
</feature>
<keyword evidence="9 15" id="KW-1133">Transmembrane helix</keyword>
<dbReference type="InterPro" id="IPR049326">
    <property type="entry name" value="Rhodopsin_dom_fungi"/>
</dbReference>
<dbReference type="GO" id="GO:0005576">
    <property type="term" value="C:extracellular region"/>
    <property type="evidence" value="ECO:0007669"/>
    <property type="project" value="UniProtKB-SubCell"/>
</dbReference>
<keyword evidence="6" id="KW-0336">GPI-anchor</keyword>
<evidence type="ECO:0000256" key="13">
    <source>
        <dbReference type="ARBA" id="ARBA00038359"/>
    </source>
</evidence>
<reference evidence="18" key="1">
    <citation type="journal article" date="2020" name="Stud. Mycol.">
        <title>101 Dothideomycetes genomes: a test case for predicting lifestyles and emergence of pathogens.</title>
        <authorList>
            <person name="Haridas S."/>
            <person name="Albert R."/>
            <person name="Binder M."/>
            <person name="Bloem J."/>
            <person name="Labutti K."/>
            <person name="Salamov A."/>
            <person name="Andreopoulos B."/>
            <person name="Baker S."/>
            <person name="Barry K."/>
            <person name="Bills G."/>
            <person name="Bluhm B."/>
            <person name="Cannon C."/>
            <person name="Castanera R."/>
            <person name="Culley D."/>
            <person name="Daum C."/>
            <person name="Ezra D."/>
            <person name="Gonzalez J."/>
            <person name="Henrissat B."/>
            <person name="Kuo A."/>
            <person name="Liang C."/>
            <person name="Lipzen A."/>
            <person name="Lutzoni F."/>
            <person name="Magnuson J."/>
            <person name="Mondo S."/>
            <person name="Nolan M."/>
            <person name="Ohm R."/>
            <person name="Pangilinan J."/>
            <person name="Park H.-J."/>
            <person name="Ramirez L."/>
            <person name="Alfaro M."/>
            <person name="Sun H."/>
            <person name="Tritt A."/>
            <person name="Yoshinaga Y."/>
            <person name="Zwiers L.-H."/>
            <person name="Turgeon B."/>
            <person name="Goodwin S."/>
            <person name="Spatafora J."/>
            <person name="Crous P."/>
            <person name="Grigoriev I."/>
        </authorList>
    </citation>
    <scope>NUCLEOTIDE SEQUENCE</scope>
    <source>
        <strain evidence="18">CBS 122368</strain>
    </source>
</reference>
<evidence type="ECO:0000256" key="1">
    <source>
        <dbReference type="ARBA" id="ARBA00004141"/>
    </source>
</evidence>
<evidence type="ECO:0000313" key="18">
    <source>
        <dbReference type="EMBL" id="KAF2256458.1"/>
    </source>
</evidence>
<name>A0A6A6J1M5_9PLEO</name>
<evidence type="ECO:0000256" key="3">
    <source>
        <dbReference type="ARBA" id="ARBA00004613"/>
    </source>
</evidence>
<dbReference type="Proteomes" id="UP000800094">
    <property type="component" value="Unassembled WGS sequence"/>
</dbReference>
<gene>
    <name evidence="18" type="ORF">BU26DRAFT_599145</name>
</gene>
<evidence type="ECO:0000256" key="4">
    <source>
        <dbReference type="ARBA" id="ARBA00010031"/>
    </source>
</evidence>
<evidence type="ECO:0000259" key="16">
    <source>
        <dbReference type="Pfam" id="PF05730"/>
    </source>
</evidence>
<dbReference type="AlphaFoldDB" id="A0A6A6J1M5"/>
<dbReference type="Pfam" id="PF05730">
    <property type="entry name" value="CFEM"/>
    <property type="match status" value="1"/>
</dbReference>
<feature type="transmembrane region" description="Helical" evidence="15">
    <location>
        <begin position="187"/>
        <end position="209"/>
    </location>
</feature>
<protein>
    <submittedName>
        <fullName evidence="18">Uncharacterized protein</fullName>
    </submittedName>
</protein>
<keyword evidence="7 15" id="KW-0812">Transmembrane</keyword>
<organism evidence="18 19">
    <name type="scientific">Trematosphaeria pertusa</name>
    <dbReference type="NCBI Taxonomy" id="390896"/>
    <lineage>
        <taxon>Eukaryota</taxon>
        <taxon>Fungi</taxon>
        <taxon>Dikarya</taxon>
        <taxon>Ascomycota</taxon>
        <taxon>Pezizomycotina</taxon>
        <taxon>Dothideomycetes</taxon>
        <taxon>Pleosporomycetidae</taxon>
        <taxon>Pleosporales</taxon>
        <taxon>Massarineae</taxon>
        <taxon>Trematosphaeriaceae</taxon>
        <taxon>Trematosphaeria</taxon>
    </lineage>
</organism>
<feature type="compositionally biased region" description="Polar residues" evidence="14">
    <location>
        <begin position="338"/>
        <end position="360"/>
    </location>
</feature>
<keyword evidence="10 15" id="KW-0472">Membrane</keyword>
<keyword evidence="8" id="KW-0732">Signal</keyword>
<evidence type="ECO:0000256" key="15">
    <source>
        <dbReference type="SAM" id="Phobius"/>
    </source>
</evidence>
<feature type="domain" description="CFEM" evidence="16">
    <location>
        <begin position="9"/>
        <end position="60"/>
    </location>
</feature>
<comment type="similarity">
    <text evidence="13">Belongs to the SAT4 family.</text>
</comment>
<dbReference type="GeneID" id="54588405"/>
<dbReference type="InterPro" id="IPR052337">
    <property type="entry name" value="SAT4-like"/>
</dbReference>
<dbReference type="OrthoDB" id="2496787at2759"/>
<keyword evidence="12" id="KW-0449">Lipoprotein</keyword>
<feature type="transmembrane region" description="Helical" evidence="15">
    <location>
        <begin position="130"/>
        <end position="148"/>
    </location>
</feature>
<dbReference type="EMBL" id="ML987189">
    <property type="protein sequence ID" value="KAF2256458.1"/>
    <property type="molecule type" value="Genomic_DNA"/>
</dbReference>
<keyword evidence="6" id="KW-0325">Glycoprotein</keyword>
<evidence type="ECO:0000256" key="5">
    <source>
        <dbReference type="ARBA" id="ARBA00022525"/>
    </source>
</evidence>
<sequence>MGADGGQVTCFQTAFTSQSTCHPDDVQCVCTDEPLNAAMEACVLSACTVKEGLNAVNATLTSSRHCMNFARALARQLGLDDIFCIAAETACLPVTIKQSVTPGLGFGKDTWTVPADNIYMIQKLVYASEVSYFSCSGFTKLCFLFFFLRVFPGEHIQKAIYAVIAISVAYTVGFGTTMIFACRPISAVWTWFNIAIDLAIVAIPIPNLLRLKLGLRRKLFLVAIFSVGAITIVVSCIRLGALATYATSTNPLYDNLMAGVYSVLELNIGLMCVYMPALRRFLAQLTPRCFATTRDDCLFCTTIIMTVDTQAEFVVKQDDAVELVELQKFGKSVAGSMEGSNSRSVDTENSVDAESGCQQV</sequence>
<evidence type="ECO:0000256" key="14">
    <source>
        <dbReference type="SAM" id="MobiDB-lite"/>
    </source>
</evidence>
<evidence type="ECO:0000256" key="2">
    <source>
        <dbReference type="ARBA" id="ARBA00004589"/>
    </source>
</evidence>
<comment type="subcellular location">
    <subcellularLocation>
        <location evidence="2">Membrane</location>
        <topology evidence="2">Lipid-anchor</topology>
        <topology evidence="2">GPI-anchor</topology>
    </subcellularLocation>
    <subcellularLocation>
        <location evidence="1">Membrane</location>
        <topology evidence="1">Multi-pass membrane protein</topology>
    </subcellularLocation>
    <subcellularLocation>
        <location evidence="3">Secreted</location>
    </subcellularLocation>
</comment>
<feature type="region of interest" description="Disordered" evidence="14">
    <location>
        <begin position="334"/>
        <end position="360"/>
    </location>
</feature>
<feature type="transmembrane region" description="Helical" evidence="15">
    <location>
        <begin position="258"/>
        <end position="278"/>
    </location>
</feature>
<evidence type="ECO:0000256" key="9">
    <source>
        <dbReference type="ARBA" id="ARBA00022989"/>
    </source>
</evidence>
<dbReference type="PANTHER" id="PTHR33048:SF123">
    <property type="entry name" value="INTEGRAL MEMBRANE PROTEIN"/>
    <property type="match status" value="1"/>
</dbReference>
<evidence type="ECO:0000256" key="8">
    <source>
        <dbReference type="ARBA" id="ARBA00022729"/>
    </source>
</evidence>
<accession>A0A6A6J1M5</accession>
<feature type="domain" description="Rhodopsin" evidence="17">
    <location>
        <begin position="71"/>
        <end position="190"/>
    </location>
</feature>